<evidence type="ECO:0000256" key="8">
    <source>
        <dbReference type="ARBA" id="ARBA00048090"/>
    </source>
</evidence>
<dbReference type="InParanoid" id="A0A316YLC1"/>
<evidence type="ECO:0000256" key="7">
    <source>
        <dbReference type="ARBA" id="ARBA00022840"/>
    </source>
</evidence>
<dbReference type="UniPathway" id="UPA00792"/>
<dbReference type="EC" id="2.7.1.12" evidence="3 9"/>
<dbReference type="GO" id="GO:0005975">
    <property type="term" value="P:carbohydrate metabolic process"/>
    <property type="evidence" value="ECO:0007669"/>
    <property type="project" value="InterPro"/>
</dbReference>
<dbReference type="Proteomes" id="UP000245768">
    <property type="component" value="Unassembled WGS sequence"/>
</dbReference>
<dbReference type="SUPFAM" id="SSF52540">
    <property type="entry name" value="P-loop containing nucleoside triphosphate hydrolases"/>
    <property type="match status" value="1"/>
</dbReference>
<dbReference type="GeneID" id="37041624"/>
<dbReference type="PANTHER" id="PTHR43442">
    <property type="entry name" value="GLUCONOKINASE-RELATED"/>
    <property type="match status" value="1"/>
</dbReference>
<evidence type="ECO:0000256" key="6">
    <source>
        <dbReference type="ARBA" id="ARBA00022777"/>
    </source>
</evidence>
<keyword evidence="11" id="KW-1185">Reference proteome</keyword>
<evidence type="ECO:0000256" key="5">
    <source>
        <dbReference type="ARBA" id="ARBA00022741"/>
    </source>
</evidence>
<evidence type="ECO:0000313" key="10">
    <source>
        <dbReference type="EMBL" id="PWN89604.1"/>
    </source>
</evidence>
<keyword evidence="7 9" id="KW-0067">ATP-binding</keyword>
<dbReference type="InterPro" id="IPR006001">
    <property type="entry name" value="Therm_gnt_kin"/>
</dbReference>
<dbReference type="STRING" id="215250.A0A316YLC1"/>
<keyword evidence="6 9" id="KW-0418">Kinase</keyword>
<evidence type="ECO:0000256" key="3">
    <source>
        <dbReference type="ARBA" id="ARBA00012054"/>
    </source>
</evidence>
<organism evidence="10 11">
    <name type="scientific">Acaromyces ingoldii</name>
    <dbReference type="NCBI Taxonomy" id="215250"/>
    <lineage>
        <taxon>Eukaryota</taxon>
        <taxon>Fungi</taxon>
        <taxon>Dikarya</taxon>
        <taxon>Basidiomycota</taxon>
        <taxon>Ustilaginomycotina</taxon>
        <taxon>Exobasidiomycetes</taxon>
        <taxon>Exobasidiales</taxon>
        <taxon>Cryptobasidiaceae</taxon>
        <taxon>Acaromyces</taxon>
    </lineage>
</organism>
<dbReference type="InterPro" id="IPR027417">
    <property type="entry name" value="P-loop_NTPase"/>
</dbReference>
<accession>A0A316YLC1</accession>
<dbReference type="OrthoDB" id="275177at2759"/>
<dbReference type="CDD" id="cd02021">
    <property type="entry name" value="GntK"/>
    <property type="match status" value="1"/>
</dbReference>
<dbReference type="NCBIfam" id="TIGR01313">
    <property type="entry name" value="therm_gnt_kin"/>
    <property type="match status" value="1"/>
</dbReference>
<evidence type="ECO:0000256" key="9">
    <source>
        <dbReference type="RuleBase" id="RU363066"/>
    </source>
</evidence>
<sequence>MAGVLIVVMGTSGSGKSTLGAKLAERLSLAFVDGDDLHPPSNVAKMAGGTPLGDNDREPWLHRIRETAIDLTHPAREPSADGTPRRRAGCIIACSALKKAYRDLLRGDIVTLAGQPRSDEEAGKEQALQTVHVYLDVPPEELLRRMEARSATHFMPPQLLKTQLAALEAPDPATERDVIVVKQDGQGDLQQMVQDTAKILEGYLRAP</sequence>
<evidence type="ECO:0000256" key="1">
    <source>
        <dbReference type="ARBA" id="ARBA00004875"/>
    </source>
</evidence>
<dbReference type="Gene3D" id="3.40.50.300">
    <property type="entry name" value="P-loop containing nucleotide triphosphate hydrolases"/>
    <property type="match status" value="1"/>
</dbReference>
<gene>
    <name evidence="10" type="ORF">FA10DRAFT_253830</name>
</gene>
<proteinExistence type="inferred from homology"/>
<comment type="similarity">
    <text evidence="2 9">Belongs to the gluconokinase GntK/GntV family.</text>
</comment>
<dbReference type="GO" id="GO:0005524">
    <property type="term" value="F:ATP binding"/>
    <property type="evidence" value="ECO:0007669"/>
    <property type="project" value="UniProtKB-KW"/>
</dbReference>
<dbReference type="Pfam" id="PF13671">
    <property type="entry name" value="AAA_33"/>
    <property type="match status" value="1"/>
</dbReference>
<protein>
    <recommendedName>
        <fullName evidence="3 9">Gluconokinase</fullName>
        <ecNumber evidence="3 9">2.7.1.12</ecNumber>
    </recommendedName>
</protein>
<dbReference type="AlphaFoldDB" id="A0A316YLC1"/>
<name>A0A316YLC1_9BASI</name>
<dbReference type="FunCoup" id="A0A316YLC1">
    <property type="interactions" value="528"/>
</dbReference>
<comment type="pathway">
    <text evidence="1 9">Carbohydrate acid metabolism; D-gluconate degradation.</text>
</comment>
<dbReference type="GO" id="GO:0005737">
    <property type="term" value="C:cytoplasm"/>
    <property type="evidence" value="ECO:0007669"/>
    <property type="project" value="TreeGrafter"/>
</dbReference>
<evidence type="ECO:0000313" key="11">
    <source>
        <dbReference type="Proteomes" id="UP000245768"/>
    </source>
</evidence>
<dbReference type="RefSeq" id="XP_025376802.1">
    <property type="nucleotide sequence ID" value="XM_025519708.1"/>
</dbReference>
<evidence type="ECO:0000256" key="4">
    <source>
        <dbReference type="ARBA" id="ARBA00022679"/>
    </source>
</evidence>
<evidence type="ECO:0000256" key="2">
    <source>
        <dbReference type="ARBA" id="ARBA00008420"/>
    </source>
</evidence>
<dbReference type="EMBL" id="KZ819637">
    <property type="protein sequence ID" value="PWN89604.1"/>
    <property type="molecule type" value="Genomic_DNA"/>
</dbReference>
<keyword evidence="4 9" id="KW-0808">Transferase</keyword>
<dbReference type="GO" id="GO:0046316">
    <property type="term" value="F:gluconokinase activity"/>
    <property type="evidence" value="ECO:0007669"/>
    <property type="project" value="UniProtKB-EC"/>
</dbReference>
<reference evidence="10 11" key="1">
    <citation type="journal article" date="2018" name="Mol. Biol. Evol.">
        <title>Broad Genomic Sampling Reveals a Smut Pathogenic Ancestry of the Fungal Clade Ustilaginomycotina.</title>
        <authorList>
            <person name="Kijpornyongpan T."/>
            <person name="Mondo S.J."/>
            <person name="Barry K."/>
            <person name="Sandor L."/>
            <person name="Lee J."/>
            <person name="Lipzen A."/>
            <person name="Pangilinan J."/>
            <person name="LaButti K."/>
            <person name="Hainaut M."/>
            <person name="Henrissat B."/>
            <person name="Grigoriev I.V."/>
            <person name="Spatafora J.W."/>
            <person name="Aime M.C."/>
        </authorList>
    </citation>
    <scope>NUCLEOTIDE SEQUENCE [LARGE SCALE GENOMIC DNA]</scope>
    <source>
        <strain evidence="10 11">MCA 4198</strain>
    </source>
</reference>
<keyword evidence="5 9" id="KW-0547">Nucleotide-binding</keyword>
<dbReference type="PANTHER" id="PTHR43442:SF3">
    <property type="entry name" value="GLUCONOKINASE-RELATED"/>
    <property type="match status" value="1"/>
</dbReference>
<comment type="catalytic activity">
    <reaction evidence="8 9">
        <text>D-gluconate + ATP = 6-phospho-D-gluconate + ADP + H(+)</text>
        <dbReference type="Rhea" id="RHEA:19433"/>
        <dbReference type="ChEBI" id="CHEBI:15378"/>
        <dbReference type="ChEBI" id="CHEBI:18391"/>
        <dbReference type="ChEBI" id="CHEBI:30616"/>
        <dbReference type="ChEBI" id="CHEBI:58759"/>
        <dbReference type="ChEBI" id="CHEBI:456216"/>
        <dbReference type="EC" id="2.7.1.12"/>
    </reaction>
</comment>